<evidence type="ECO:0000259" key="2">
    <source>
        <dbReference type="Pfam" id="PF07331"/>
    </source>
</evidence>
<keyword evidence="1" id="KW-0812">Transmembrane</keyword>
<dbReference type="AlphaFoldDB" id="A0A9D2HIS5"/>
<reference evidence="3" key="1">
    <citation type="journal article" date="2021" name="PeerJ">
        <title>Extensive microbial diversity within the chicken gut microbiome revealed by metagenomics and culture.</title>
        <authorList>
            <person name="Gilroy R."/>
            <person name="Ravi A."/>
            <person name="Getino M."/>
            <person name="Pursley I."/>
            <person name="Horton D.L."/>
            <person name="Alikhan N.F."/>
            <person name="Baker D."/>
            <person name="Gharbi K."/>
            <person name="Hall N."/>
            <person name="Watson M."/>
            <person name="Adriaenssens E.M."/>
            <person name="Foster-Nyarko E."/>
            <person name="Jarju S."/>
            <person name="Secka A."/>
            <person name="Antonio M."/>
            <person name="Oren A."/>
            <person name="Chaudhuri R.R."/>
            <person name="La Ragione R."/>
            <person name="Hildebrand F."/>
            <person name="Pallen M.J."/>
        </authorList>
    </citation>
    <scope>NUCLEOTIDE SEQUENCE</scope>
    <source>
        <strain evidence="3">CHK178-16964</strain>
    </source>
</reference>
<keyword evidence="1" id="KW-1133">Transmembrane helix</keyword>
<feature type="transmembrane region" description="Helical" evidence="1">
    <location>
        <begin position="43"/>
        <end position="61"/>
    </location>
</feature>
<reference evidence="3" key="2">
    <citation type="submission" date="2021-04" db="EMBL/GenBank/DDBJ databases">
        <authorList>
            <person name="Gilroy R."/>
        </authorList>
    </citation>
    <scope>NUCLEOTIDE SEQUENCE</scope>
    <source>
        <strain evidence="3">CHK178-16964</strain>
    </source>
</reference>
<protein>
    <submittedName>
        <fullName evidence="3">Tripartite tricarboxylate transporter TctB family protein</fullName>
    </submittedName>
</protein>
<proteinExistence type="predicted"/>
<feature type="transmembrane region" description="Helical" evidence="1">
    <location>
        <begin position="73"/>
        <end position="93"/>
    </location>
</feature>
<accession>A0A9D2HIS5</accession>
<evidence type="ECO:0000313" key="4">
    <source>
        <dbReference type="Proteomes" id="UP000823900"/>
    </source>
</evidence>
<name>A0A9D2HIS5_9FIRM</name>
<evidence type="ECO:0000313" key="3">
    <source>
        <dbReference type="EMBL" id="HJA71264.1"/>
    </source>
</evidence>
<feature type="transmembrane region" description="Helical" evidence="1">
    <location>
        <begin position="123"/>
        <end position="145"/>
    </location>
</feature>
<feature type="transmembrane region" description="Helical" evidence="1">
    <location>
        <begin position="12"/>
        <end position="31"/>
    </location>
</feature>
<sequence length="155" mass="17494">MGTNQIKKCTSDIISSLVLLFFLITLTVQLGAIPEESSTYPKILMGLSYIMVVIQLIRNVLKYKNSELVETQALEQAKFLIPYGILVVVYLFLLNKIGYIFDTVLFCVVSLIGLRLKNKAVIVILPIVFTLLIYFVFSLFLSVILPRGSWISLNL</sequence>
<gene>
    <name evidence="3" type="ORF">IAA07_06735</name>
</gene>
<evidence type="ECO:0000256" key="1">
    <source>
        <dbReference type="SAM" id="Phobius"/>
    </source>
</evidence>
<organism evidence="3 4">
    <name type="scientific">Candidatus Lachnoclostridium stercoravium</name>
    <dbReference type="NCBI Taxonomy" id="2838633"/>
    <lineage>
        <taxon>Bacteria</taxon>
        <taxon>Bacillati</taxon>
        <taxon>Bacillota</taxon>
        <taxon>Clostridia</taxon>
        <taxon>Lachnospirales</taxon>
        <taxon>Lachnospiraceae</taxon>
    </lineage>
</organism>
<comment type="caution">
    <text evidence="3">The sequence shown here is derived from an EMBL/GenBank/DDBJ whole genome shotgun (WGS) entry which is preliminary data.</text>
</comment>
<dbReference type="InterPro" id="IPR009936">
    <property type="entry name" value="DUF1468"/>
</dbReference>
<feature type="domain" description="DUF1468" evidence="2">
    <location>
        <begin position="15"/>
        <end position="146"/>
    </location>
</feature>
<dbReference type="Proteomes" id="UP000823900">
    <property type="component" value="Unassembled WGS sequence"/>
</dbReference>
<dbReference type="EMBL" id="DWZA01000059">
    <property type="protein sequence ID" value="HJA71264.1"/>
    <property type="molecule type" value="Genomic_DNA"/>
</dbReference>
<keyword evidence="1" id="KW-0472">Membrane</keyword>
<dbReference type="Pfam" id="PF07331">
    <property type="entry name" value="TctB"/>
    <property type="match status" value="1"/>
</dbReference>